<dbReference type="Gene3D" id="1.10.10.60">
    <property type="entry name" value="Homeodomain-like"/>
    <property type="match status" value="1"/>
</dbReference>
<evidence type="ECO:0000256" key="8">
    <source>
        <dbReference type="ARBA" id="ARBA00022801"/>
    </source>
</evidence>
<evidence type="ECO:0000256" key="9">
    <source>
        <dbReference type="ARBA" id="ARBA00023001"/>
    </source>
</evidence>
<keyword evidence="16" id="KW-0326">Glycosidase</keyword>
<comment type="similarity">
    <text evidence="3">Belongs to the paired homeobox family.</text>
</comment>
<evidence type="ECO:0000256" key="17">
    <source>
        <dbReference type="ARBA" id="ARBA00023326"/>
    </source>
</evidence>
<dbReference type="Pfam" id="PF02015">
    <property type="entry name" value="Glyco_hydro_45"/>
    <property type="match status" value="1"/>
</dbReference>
<evidence type="ECO:0000256" key="7">
    <source>
        <dbReference type="ARBA" id="ARBA00022724"/>
    </source>
</evidence>
<dbReference type="GO" id="GO:0000981">
    <property type="term" value="F:DNA-binding transcription factor activity, RNA polymerase II-specific"/>
    <property type="evidence" value="ECO:0007669"/>
    <property type="project" value="InterPro"/>
</dbReference>
<dbReference type="SMART" id="SM00389">
    <property type="entry name" value="HOX"/>
    <property type="match status" value="1"/>
</dbReference>
<dbReference type="GO" id="GO:0005634">
    <property type="term" value="C:nucleus"/>
    <property type="evidence" value="ECO:0007669"/>
    <property type="project" value="UniProtKB-SubCell"/>
</dbReference>
<dbReference type="InterPro" id="IPR043565">
    <property type="entry name" value="PAX_fam"/>
</dbReference>
<dbReference type="InterPro" id="IPR017970">
    <property type="entry name" value="Homeobox_CS"/>
</dbReference>
<dbReference type="PRINTS" id="PR00027">
    <property type="entry name" value="PAIREDBOX"/>
</dbReference>
<evidence type="ECO:0000256" key="4">
    <source>
        <dbReference type="ARBA" id="ARBA00007793"/>
    </source>
</evidence>
<evidence type="ECO:0000256" key="11">
    <source>
        <dbReference type="ARBA" id="ARBA00023125"/>
    </source>
</evidence>
<keyword evidence="6" id="KW-0217">Developmental protein</keyword>
<keyword evidence="11 18" id="KW-0238">DNA-binding</keyword>
<dbReference type="Pfam" id="PF00292">
    <property type="entry name" value="PAX"/>
    <property type="match status" value="1"/>
</dbReference>
<organism evidence="23 24">
    <name type="scientific">Rotaria magnacalcarata</name>
    <dbReference type="NCBI Taxonomy" id="392030"/>
    <lineage>
        <taxon>Eukaryota</taxon>
        <taxon>Metazoa</taxon>
        <taxon>Spiralia</taxon>
        <taxon>Gnathifera</taxon>
        <taxon>Rotifera</taxon>
        <taxon>Eurotatoria</taxon>
        <taxon>Bdelloidea</taxon>
        <taxon>Philodinida</taxon>
        <taxon>Philodinidae</taxon>
        <taxon>Rotaria</taxon>
    </lineage>
</organism>
<dbReference type="PROSITE" id="PS51057">
    <property type="entry name" value="PAIRED_2"/>
    <property type="match status" value="1"/>
</dbReference>
<evidence type="ECO:0000259" key="22">
    <source>
        <dbReference type="PROSITE" id="PS51057"/>
    </source>
</evidence>
<dbReference type="SUPFAM" id="SSF50685">
    <property type="entry name" value="Barwin-like endoglucanases"/>
    <property type="match status" value="1"/>
</dbReference>
<sequence>MIVQFTNTGHGVGAHQFDLKMSGGGTGYFNGSARQRNAPSDGWSQRYGDVSSRQQCYSLSESIRNGCLFRFDWFRGVDNPTMIYSKIPCPRELIDQDFTSPFIYRIPLAGNRRMKKVCGVSVHGRPLPESIRHQIVKLAAQGAKQNEISRKLKVSNAYVSKILSIFQQTGSIKPLTIGGSKQRVAPPDIISESQQIRSEDSSIFACEIRERLLRESFSTHDNVPSVSSINRILRKVSPSSSTRSTSNYQYETLTKPSIPSPSPASGETDGTINSSSTCTYENSIDDKNESKCSTEEIKCKIINGDCSMINDNEKIINHNLDSKFSSGQKASRYRTSFTHKQLAELEKEFEKSHYLDVGTRQKLAKITNLEENRVQVWFSNRRSKYRREEKAYHEKYAHIPCESSRNIQSITSPIILSVLNPQESPGYLIESNVGQIYFPTGHQQNSSMYSFNYSCNCYEDFSSMQKSSSSYYYPSYNTTFSSSMMHPSSTSLQSSMSSSILWNRFK</sequence>
<dbReference type="PANTHER" id="PTHR45636">
    <property type="entry name" value="PAIRED BOX PROTEIN PAX-6-RELATED-RELATED"/>
    <property type="match status" value="1"/>
</dbReference>
<comment type="similarity">
    <text evidence="4">Belongs to the glycosyl hydrolase 45 (cellulase K) family.</text>
</comment>
<dbReference type="AlphaFoldDB" id="A0A816KK38"/>
<dbReference type="InterPro" id="IPR000334">
    <property type="entry name" value="Glyco_hydro_45"/>
</dbReference>
<dbReference type="Pfam" id="PF00046">
    <property type="entry name" value="Homeodomain"/>
    <property type="match status" value="1"/>
</dbReference>
<dbReference type="InterPro" id="IPR009057">
    <property type="entry name" value="Homeodomain-like_sf"/>
</dbReference>
<dbReference type="GO" id="GO:0000978">
    <property type="term" value="F:RNA polymerase II cis-regulatory region sequence-specific DNA binding"/>
    <property type="evidence" value="ECO:0007669"/>
    <property type="project" value="TreeGrafter"/>
</dbReference>
<comment type="caution">
    <text evidence="23">The sequence shown here is derived from an EMBL/GenBank/DDBJ whole genome shotgun (WGS) entry which is preliminary data.</text>
</comment>
<evidence type="ECO:0000313" key="23">
    <source>
        <dbReference type="EMBL" id="CAF1922733.1"/>
    </source>
</evidence>
<evidence type="ECO:0000259" key="21">
    <source>
        <dbReference type="PROSITE" id="PS50071"/>
    </source>
</evidence>
<dbReference type="Gene3D" id="2.40.40.10">
    <property type="entry name" value="RlpA-like domain"/>
    <property type="match status" value="1"/>
</dbReference>
<dbReference type="InterPro" id="IPR001523">
    <property type="entry name" value="Paired_dom"/>
</dbReference>
<dbReference type="Proteomes" id="UP000663824">
    <property type="component" value="Unassembled WGS sequence"/>
</dbReference>
<dbReference type="GO" id="GO:0030245">
    <property type="term" value="P:cellulose catabolic process"/>
    <property type="evidence" value="ECO:0007669"/>
    <property type="project" value="UniProtKB-KW"/>
</dbReference>
<evidence type="ECO:0000256" key="12">
    <source>
        <dbReference type="ARBA" id="ARBA00023155"/>
    </source>
</evidence>
<dbReference type="CDD" id="cd00086">
    <property type="entry name" value="homeodomain"/>
    <property type="match status" value="1"/>
</dbReference>
<keyword evidence="15" id="KW-0119">Carbohydrate metabolism</keyword>
<dbReference type="InterPro" id="IPR001356">
    <property type="entry name" value="HD"/>
</dbReference>
<evidence type="ECO:0000256" key="14">
    <source>
        <dbReference type="ARBA" id="ARBA00023242"/>
    </source>
</evidence>
<evidence type="ECO:0000256" key="1">
    <source>
        <dbReference type="ARBA" id="ARBA00000966"/>
    </source>
</evidence>
<dbReference type="SUPFAM" id="SSF46689">
    <property type="entry name" value="Homeodomain-like"/>
    <property type="match status" value="2"/>
</dbReference>
<keyword evidence="13" id="KW-0804">Transcription</keyword>
<feature type="DNA-binding region" description="Homeobox" evidence="18">
    <location>
        <begin position="330"/>
        <end position="389"/>
    </location>
</feature>
<dbReference type="PROSITE" id="PS00027">
    <property type="entry name" value="HOMEOBOX_1"/>
    <property type="match status" value="1"/>
</dbReference>
<dbReference type="InterPro" id="IPR036908">
    <property type="entry name" value="RlpA-like_sf"/>
</dbReference>
<evidence type="ECO:0000256" key="2">
    <source>
        <dbReference type="ARBA" id="ARBA00004123"/>
    </source>
</evidence>
<feature type="region of interest" description="Disordered" evidence="20">
    <location>
        <begin position="235"/>
        <end position="286"/>
    </location>
</feature>
<dbReference type="InterPro" id="IPR036388">
    <property type="entry name" value="WH-like_DNA-bd_sf"/>
</dbReference>
<proteinExistence type="inferred from homology"/>
<evidence type="ECO:0000256" key="3">
    <source>
        <dbReference type="ARBA" id="ARBA00005733"/>
    </source>
</evidence>
<dbReference type="SMART" id="SM00351">
    <property type="entry name" value="PAX"/>
    <property type="match status" value="1"/>
</dbReference>
<evidence type="ECO:0000256" key="19">
    <source>
        <dbReference type="RuleBase" id="RU000682"/>
    </source>
</evidence>
<keyword evidence="8" id="KW-0378">Hydrolase</keyword>
<keyword evidence="14 18" id="KW-0539">Nucleus</keyword>
<evidence type="ECO:0000256" key="18">
    <source>
        <dbReference type="PROSITE-ProRule" id="PRU00108"/>
    </source>
</evidence>
<feature type="domain" description="Homeobox" evidence="21">
    <location>
        <begin position="328"/>
        <end position="388"/>
    </location>
</feature>
<evidence type="ECO:0000256" key="10">
    <source>
        <dbReference type="ARBA" id="ARBA00023015"/>
    </source>
</evidence>
<dbReference type="EMBL" id="CAJNRE010000156">
    <property type="protein sequence ID" value="CAF1922733.1"/>
    <property type="molecule type" value="Genomic_DNA"/>
</dbReference>
<evidence type="ECO:0000256" key="13">
    <source>
        <dbReference type="ARBA" id="ARBA00023163"/>
    </source>
</evidence>
<protein>
    <recommendedName>
        <fullName evidence="5">cellulase</fullName>
        <ecNumber evidence="5">3.2.1.4</ecNumber>
    </recommendedName>
</protein>
<dbReference type="EC" id="3.2.1.4" evidence="5"/>
<reference evidence="23" key="1">
    <citation type="submission" date="2021-02" db="EMBL/GenBank/DDBJ databases">
        <authorList>
            <person name="Nowell W R."/>
        </authorList>
    </citation>
    <scope>NUCLEOTIDE SEQUENCE</scope>
</reference>
<gene>
    <name evidence="23" type="ORF">MBJ925_LOCUS2435</name>
</gene>
<evidence type="ECO:0000256" key="20">
    <source>
        <dbReference type="SAM" id="MobiDB-lite"/>
    </source>
</evidence>
<dbReference type="Gene3D" id="1.10.10.10">
    <property type="entry name" value="Winged helix-like DNA-binding domain superfamily/Winged helix DNA-binding domain"/>
    <property type="match status" value="2"/>
</dbReference>
<keyword evidence="7" id="KW-0563">Paired box</keyword>
<name>A0A816KK38_9BILA</name>
<keyword evidence="12 18" id="KW-0371">Homeobox</keyword>
<dbReference type="PROSITE" id="PS50071">
    <property type="entry name" value="HOMEOBOX_2"/>
    <property type="match status" value="1"/>
</dbReference>
<comment type="subcellular location">
    <subcellularLocation>
        <location evidence="2 18 19">Nucleus</location>
    </subcellularLocation>
</comment>
<keyword evidence="9" id="KW-0136">Cellulose degradation</keyword>
<keyword evidence="10" id="KW-0805">Transcription regulation</keyword>
<feature type="domain" description="Paired" evidence="22">
    <location>
        <begin position="110"/>
        <end position="236"/>
    </location>
</feature>
<evidence type="ECO:0000256" key="6">
    <source>
        <dbReference type="ARBA" id="ARBA00022473"/>
    </source>
</evidence>
<feature type="compositionally biased region" description="Low complexity" evidence="20">
    <location>
        <begin position="237"/>
        <end position="246"/>
    </location>
</feature>
<dbReference type="GO" id="GO:0008810">
    <property type="term" value="F:cellulase activity"/>
    <property type="evidence" value="ECO:0007669"/>
    <property type="project" value="UniProtKB-EC"/>
</dbReference>
<evidence type="ECO:0000256" key="16">
    <source>
        <dbReference type="ARBA" id="ARBA00023295"/>
    </source>
</evidence>
<evidence type="ECO:0000256" key="5">
    <source>
        <dbReference type="ARBA" id="ARBA00012601"/>
    </source>
</evidence>
<feature type="compositionally biased region" description="Polar residues" evidence="20">
    <location>
        <begin position="247"/>
        <end position="282"/>
    </location>
</feature>
<evidence type="ECO:0000313" key="24">
    <source>
        <dbReference type="Proteomes" id="UP000663824"/>
    </source>
</evidence>
<evidence type="ECO:0000256" key="15">
    <source>
        <dbReference type="ARBA" id="ARBA00023277"/>
    </source>
</evidence>
<accession>A0A816KK38</accession>
<keyword evidence="17" id="KW-0624">Polysaccharide degradation</keyword>
<comment type="catalytic activity">
    <reaction evidence="1">
        <text>Endohydrolysis of (1-&gt;4)-beta-D-glucosidic linkages in cellulose, lichenin and cereal beta-D-glucans.</text>
        <dbReference type="EC" id="3.2.1.4"/>
    </reaction>
</comment>